<accession>A0ACB0YCJ2</accession>
<protein>
    <submittedName>
        <fullName evidence="1">Uncharacterized protein</fullName>
    </submittedName>
</protein>
<dbReference type="EMBL" id="CAVMJV010000010">
    <property type="protein sequence ID" value="CAK5041126.1"/>
    <property type="molecule type" value="Genomic_DNA"/>
</dbReference>
<reference evidence="1" key="1">
    <citation type="submission" date="2023-11" db="EMBL/GenBank/DDBJ databases">
        <authorList>
            <person name="Poullet M."/>
        </authorList>
    </citation>
    <scope>NUCLEOTIDE SEQUENCE</scope>
    <source>
        <strain evidence="1">E1834</strain>
    </source>
</reference>
<gene>
    <name evidence="1" type="ORF">MENTE1834_LOCUS10423</name>
</gene>
<sequence length="100" mass="11594">MRRPSSRGDFSRSSISAFYWPPESKDTIDVTQHITGCENECSLKTFTNRSEIYKAKPSLEEYCQNTNFNNNYSSSSKAIKPLMLISYCSFLVLIIFMLWQ</sequence>
<dbReference type="Proteomes" id="UP001497535">
    <property type="component" value="Unassembled WGS sequence"/>
</dbReference>
<evidence type="ECO:0000313" key="1">
    <source>
        <dbReference type="EMBL" id="CAK5041126.1"/>
    </source>
</evidence>
<keyword evidence="2" id="KW-1185">Reference proteome</keyword>
<comment type="caution">
    <text evidence="1">The sequence shown here is derived from an EMBL/GenBank/DDBJ whole genome shotgun (WGS) entry which is preliminary data.</text>
</comment>
<evidence type="ECO:0000313" key="2">
    <source>
        <dbReference type="Proteomes" id="UP001497535"/>
    </source>
</evidence>
<proteinExistence type="predicted"/>
<organism evidence="1 2">
    <name type="scientific">Meloidogyne enterolobii</name>
    <name type="common">Root-knot nematode worm</name>
    <name type="synonym">Meloidogyne mayaguensis</name>
    <dbReference type="NCBI Taxonomy" id="390850"/>
    <lineage>
        <taxon>Eukaryota</taxon>
        <taxon>Metazoa</taxon>
        <taxon>Ecdysozoa</taxon>
        <taxon>Nematoda</taxon>
        <taxon>Chromadorea</taxon>
        <taxon>Rhabditida</taxon>
        <taxon>Tylenchina</taxon>
        <taxon>Tylenchomorpha</taxon>
        <taxon>Tylenchoidea</taxon>
        <taxon>Meloidogynidae</taxon>
        <taxon>Meloidogyninae</taxon>
        <taxon>Meloidogyne</taxon>
    </lineage>
</organism>
<name>A0ACB0YCJ2_MELEN</name>